<dbReference type="Gene3D" id="3.40.50.150">
    <property type="entry name" value="Vaccinia Virus protein VP39"/>
    <property type="match status" value="1"/>
</dbReference>
<dbReference type="EMBL" id="JAFHAP010000010">
    <property type="protein sequence ID" value="MBN2910120.1"/>
    <property type="molecule type" value="Genomic_DNA"/>
</dbReference>
<dbReference type="SUPFAM" id="SSF53335">
    <property type="entry name" value="S-adenosyl-L-methionine-dependent methyltransferases"/>
    <property type="match status" value="1"/>
</dbReference>
<keyword evidence="2" id="KW-0489">Methyltransferase</keyword>
<accession>A0ABS2WKN4</accession>
<dbReference type="Pfam" id="PF08241">
    <property type="entry name" value="Methyltransf_11"/>
    <property type="match status" value="1"/>
</dbReference>
<dbReference type="InterPro" id="IPR050508">
    <property type="entry name" value="Methyltransf_Superfamily"/>
</dbReference>
<evidence type="ECO:0000259" key="1">
    <source>
        <dbReference type="Pfam" id="PF08241"/>
    </source>
</evidence>
<dbReference type="CDD" id="cd02440">
    <property type="entry name" value="AdoMet_MTases"/>
    <property type="match status" value="1"/>
</dbReference>
<dbReference type="PANTHER" id="PTHR42912:SF93">
    <property type="entry name" value="N6-ADENOSINE-METHYLTRANSFERASE TMT1A"/>
    <property type="match status" value="1"/>
</dbReference>
<dbReference type="GO" id="GO:0032259">
    <property type="term" value="P:methylation"/>
    <property type="evidence" value="ECO:0007669"/>
    <property type="project" value="UniProtKB-KW"/>
</dbReference>
<name>A0ABS2WKN4_9BACL</name>
<dbReference type="GO" id="GO:0008168">
    <property type="term" value="F:methyltransferase activity"/>
    <property type="evidence" value="ECO:0007669"/>
    <property type="project" value="UniProtKB-KW"/>
</dbReference>
<keyword evidence="2" id="KW-0808">Transferase</keyword>
<dbReference type="RefSeq" id="WP_205495783.1">
    <property type="nucleotide sequence ID" value="NZ_JAFHAP010000010.1"/>
</dbReference>
<dbReference type="InterPro" id="IPR029063">
    <property type="entry name" value="SAM-dependent_MTases_sf"/>
</dbReference>
<protein>
    <submittedName>
        <fullName evidence="2">Class I SAM-dependent methyltransferase</fullName>
    </submittedName>
</protein>
<organism evidence="2 3">
    <name type="scientific">Polycladomyces zharkentensis</name>
    <dbReference type="NCBI Taxonomy" id="2807616"/>
    <lineage>
        <taxon>Bacteria</taxon>
        <taxon>Bacillati</taxon>
        <taxon>Bacillota</taxon>
        <taxon>Bacilli</taxon>
        <taxon>Bacillales</taxon>
        <taxon>Thermoactinomycetaceae</taxon>
        <taxon>Polycladomyces</taxon>
    </lineage>
</organism>
<dbReference type="Proteomes" id="UP001177120">
    <property type="component" value="Unassembled WGS sequence"/>
</dbReference>
<reference evidence="2" key="1">
    <citation type="journal article" date="2024" name="Int. J. Syst. Evol. Microbiol.">
        <title>Polycladomyces zharkentensis sp. nov., a novel thermophilic cellulose- and starch-degrading member of the Bacillota from a geothermal aquifer in Kazakhstan.</title>
        <authorList>
            <person name="Mashzhan A."/>
            <person name="Kistaubayeva A."/>
            <person name="Javier-Lopez R."/>
            <person name="Bissenova U."/>
            <person name="Bissenbay A."/>
            <person name="Birkeland N.K."/>
        </authorList>
    </citation>
    <scope>NUCLEOTIDE SEQUENCE</scope>
    <source>
        <strain evidence="2">ZKZ2T</strain>
    </source>
</reference>
<dbReference type="PANTHER" id="PTHR42912">
    <property type="entry name" value="METHYLTRANSFERASE"/>
    <property type="match status" value="1"/>
</dbReference>
<dbReference type="InterPro" id="IPR013216">
    <property type="entry name" value="Methyltransf_11"/>
</dbReference>
<gene>
    <name evidence="2" type="ORF">JQC72_11470</name>
</gene>
<comment type="caution">
    <text evidence="2">The sequence shown here is derived from an EMBL/GenBank/DDBJ whole genome shotgun (WGS) entry which is preliminary data.</text>
</comment>
<keyword evidence="3" id="KW-1185">Reference proteome</keyword>
<evidence type="ECO:0000313" key="3">
    <source>
        <dbReference type="Proteomes" id="UP001177120"/>
    </source>
</evidence>
<proteinExistence type="predicted"/>
<sequence>MPDHIQVYKSQAKQYDLLISRQPALLHVIEEIIPVKGLDIIDLGAGTGRLTTILAPHAKSILALDASAEMLEVNAKKLKEAGLSNWKTQVADHREIPAKDHSADLILAGWTVCYLGSSNQPNHEQNIEKVIQEMKRVVRPGGTIIIFETMGTGYETPNPPDFLKHYYDLLEHRYGFTHKWIRLDYQFKDLQEAENLTRFFFGDELAERVVKENLVTLPECAGIWWLTN</sequence>
<evidence type="ECO:0000313" key="2">
    <source>
        <dbReference type="EMBL" id="MBN2910120.1"/>
    </source>
</evidence>
<feature type="domain" description="Methyltransferase type 11" evidence="1">
    <location>
        <begin position="42"/>
        <end position="146"/>
    </location>
</feature>